<dbReference type="OrthoDB" id="2791629at2759"/>
<evidence type="ECO:0000313" key="2">
    <source>
        <dbReference type="EMBL" id="OSX66044.1"/>
    </source>
</evidence>
<name>A0A1X6NBT3_9APHY</name>
<evidence type="ECO:0008006" key="4">
    <source>
        <dbReference type="Google" id="ProtNLM"/>
    </source>
</evidence>
<keyword evidence="3" id="KW-1185">Reference proteome</keyword>
<reference evidence="2 3" key="1">
    <citation type="submission" date="2017-04" db="EMBL/GenBank/DDBJ databases">
        <title>Genome Sequence of the Model Brown-Rot Fungus Postia placenta SB12.</title>
        <authorList>
            <consortium name="DOE Joint Genome Institute"/>
            <person name="Gaskell J."/>
            <person name="Kersten P."/>
            <person name="Larrondo L.F."/>
            <person name="Canessa P."/>
            <person name="Martinez D."/>
            <person name="Hibbett D."/>
            <person name="Schmoll M."/>
            <person name="Kubicek C.P."/>
            <person name="Martinez A.T."/>
            <person name="Yadav J."/>
            <person name="Master E."/>
            <person name="Magnuson J.K."/>
            <person name="James T."/>
            <person name="Yaver D."/>
            <person name="Berka R."/>
            <person name="Labutti K."/>
            <person name="Lipzen A."/>
            <person name="Aerts A."/>
            <person name="Barry K."/>
            <person name="Henrissat B."/>
            <person name="Blanchette R."/>
            <person name="Grigoriev I."/>
            <person name="Cullen D."/>
        </authorList>
    </citation>
    <scope>NUCLEOTIDE SEQUENCE [LARGE SCALE GENOMIC DNA]</scope>
    <source>
        <strain evidence="2 3">MAD-698-R-SB12</strain>
    </source>
</reference>
<sequence length="646" mass="71329">MVLPFPNEIWLDIFHGLAKEGEYDTLERCRVVCRGLQQMAGECLSELLVMVFVSTEGVERIKVEASGGKMRRWKGPQTVLIQGGLDWPWNAGGRPTGRRPIPHLATFASRLGGRWPSVAVLHISHAVWRARDLDADAVFRDIARTSLYITDVVFPTILTLGRLVCALPCLKKLELLDVQFSRHPFEASTISQFRLLPRTQLETLTLDNRLEIDSTDHGLRPSVVELVDFIASVSNRKFLFPRSCSTQVYLWSTVRTLHLSCVIFPSVATFARLLCALPSLETLVSEWSCTFVNHDFDLRSIPMRPGLPPRLVTLDLKFCTDVDPRSIADLVDFFITTGIGHQLQDIKVCLSSPGVTTQSDVNRLVRHSGQSLHRLDLDSPWAMAPASKDVWLAAARNAAPYFDVSENMCLERLGLTVNITHESSCTPAVDILSHVTSAHISKILVCFRPYSLLDSSFDVDWGALMDGLPQIDAVLSLPIFGNLVHVFIGVCTREVPDGGDEERVDELRARLPKLDERGILGIYMNGTRSWKHYGIERGAAQGTVVIEEMSGADGDTGLSLCDDSEAVPAELEVVSPSLEARANAQPPSSSYRTDSRVAAEGCDDGFGPQGAMAALEACSGTPQQMSSPLLCYLIDMNQPIYTCSYW</sequence>
<organism evidence="2 3">
    <name type="scientific">Postia placenta MAD-698-R-SB12</name>
    <dbReference type="NCBI Taxonomy" id="670580"/>
    <lineage>
        <taxon>Eukaryota</taxon>
        <taxon>Fungi</taxon>
        <taxon>Dikarya</taxon>
        <taxon>Basidiomycota</taxon>
        <taxon>Agaricomycotina</taxon>
        <taxon>Agaricomycetes</taxon>
        <taxon>Polyporales</taxon>
        <taxon>Adustoporiaceae</taxon>
        <taxon>Rhodonia</taxon>
    </lineage>
</organism>
<evidence type="ECO:0000313" key="3">
    <source>
        <dbReference type="Proteomes" id="UP000194127"/>
    </source>
</evidence>
<evidence type="ECO:0000256" key="1">
    <source>
        <dbReference type="SAM" id="MobiDB-lite"/>
    </source>
</evidence>
<dbReference type="Proteomes" id="UP000194127">
    <property type="component" value="Unassembled WGS sequence"/>
</dbReference>
<dbReference type="AlphaFoldDB" id="A0A1X6NBT3"/>
<dbReference type="GeneID" id="36328944"/>
<gene>
    <name evidence="2" type="ORF">POSPLADRAFT_1130848</name>
</gene>
<proteinExistence type="predicted"/>
<dbReference type="RefSeq" id="XP_024342838.1">
    <property type="nucleotide sequence ID" value="XM_024483995.1"/>
</dbReference>
<protein>
    <recommendedName>
        <fullName evidence="4">F-box domain-containing protein</fullName>
    </recommendedName>
</protein>
<accession>A0A1X6NBT3</accession>
<feature type="region of interest" description="Disordered" evidence="1">
    <location>
        <begin position="577"/>
        <end position="596"/>
    </location>
</feature>
<dbReference type="EMBL" id="KZ110592">
    <property type="protein sequence ID" value="OSX66044.1"/>
    <property type="molecule type" value="Genomic_DNA"/>
</dbReference>